<reference evidence="1 2" key="1">
    <citation type="submission" date="2021-01" db="EMBL/GenBank/DDBJ databases">
        <title>FDA dAtabase for Regulatory Grade micrObial Sequences (FDA-ARGOS): Supporting development and validation of Infectious Disease Dx tests.</title>
        <authorList>
            <person name="Sproer C."/>
            <person name="Gronow S."/>
            <person name="Severitt S."/>
            <person name="Schroder I."/>
            <person name="Tallon L."/>
            <person name="Sadzewicz L."/>
            <person name="Zhao X."/>
            <person name="Boylan J."/>
            <person name="Ott S."/>
            <person name="Bowen H."/>
            <person name="Vavikolanu K."/>
            <person name="Mehta A."/>
            <person name="Aluvathingal J."/>
            <person name="Nadendla S."/>
            <person name="Lowell S."/>
            <person name="Myers T."/>
            <person name="Yan Y."/>
            <person name="Sichtig H."/>
        </authorList>
    </citation>
    <scope>NUCLEOTIDE SEQUENCE [LARGE SCALE GENOMIC DNA]</scope>
    <source>
        <strain evidence="1 2">FDAARGOS_1096</strain>
    </source>
</reference>
<dbReference type="Proteomes" id="UP000595320">
    <property type="component" value="Chromosome"/>
</dbReference>
<evidence type="ECO:0000313" key="1">
    <source>
        <dbReference type="EMBL" id="QQT85123.1"/>
    </source>
</evidence>
<gene>
    <name evidence="1" type="ORF">I6I53_09155</name>
</gene>
<dbReference type="AlphaFoldDB" id="A0A7T9UFZ1"/>
<sequence length="272" mass="31098">MELNLDAVIETPIYQVDMKTGLDTFQGLSDATRTIVETILTDEVPIKKSAKSKVRSNMKNSFSGSYGLRFGIEAFDEDAIKRFKSIGKDTIVELIQYYLAEVLYENYPTLSIKAKKIVDNLEDKSDLLISTLRGNILDNIHKVVDNFSYDVKLRYRISKNNIREIQVFNEETASVLVPHEDTSTIEIKAAITRFNIYTGNGRLQIEGSEETIAFGFKKYSQVLKTIKRKISENLSSNTALNEDQELNLLRLKATSYRNNEGKVIKYWIEKLI</sequence>
<dbReference type="RefSeq" id="WP_004998990.1">
    <property type="nucleotide sequence ID" value="NZ_BKVT01000010.1"/>
</dbReference>
<accession>A0A7T9UFZ1</accession>
<evidence type="ECO:0000313" key="2">
    <source>
        <dbReference type="Proteomes" id="UP000595320"/>
    </source>
</evidence>
<dbReference type="GeneID" id="66213170"/>
<dbReference type="EMBL" id="CP068176">
    <property type="protein sequence ID" value="QQT85123.1"/>
    <property type="molecule type" value="Genomic_DNA"/>
</dbReference>
<proteinExistence type="predicted"/>
<organism evidence="1 2">
    <name type="scientific">Acinetobacter ursingii</name>
    <dbReference type="NCBI Taxonomy" id="108980"/>
    <lineage>
        <taxon>Bacteria</taxon>
        <taxon>Pseudomonadati</taxon>
        <taxon>Pseudomonadota</taxon>
        <taxon>Gammaproteobacteria</taxon>
        <taxon>Moraxellales</taxon>
        <taxon>Moraxellaceae</taxon>
        <taxon>Acinetobacter</taxon>
    </lineage>
</organism>
<name>A0A7T9UFZ1_9GAMM</name>
<protein>
    <submittedName>
        <fullName evidence="1">Uncharacterized protein</fullName>
    </submittedName>
</protein>